<keyword evidence="5" id="KW-0479">Metal-binding</keyword>
<keyword evidence="6 11" id="KW-0378">Hydrolase</keyword>
<organism evidence="11 12">
    <name type="scientific">Hirschia litorea</name>
    <dbReference type="NCBI Taxonomy" id="1199156"/>
    <lineage>
        <taxon>Bacteria</taxon>
        <taxon>Pseudomonadati</taxon>
        <taxon>Pseudomonadota</taxon>
        <taxon>Alphaproteobacteria</taxon>
        <taxon>Hyphomonadales</taxon>
        <taxon>Hyphomonadaceae</taxon>
        <taxon>Hirschia</taxon>
    </lineage>
</organism>
<evidence type="ECO:0000256" key="2">
    <source>
        <dbReference type="ARBA" id="ARBA00001947"/>
    </source>
</evidence>
<dbReference type="NCBIfam" id="NF001299">
    <property type="entry name" value="PRK00241.1"/>
    <property type="match status" value="1"/>
</dbReference>
<name>A0ABW2IJK2_9PROT</name>
<protein>
    <recommendedName>
        <fullName evidence="4">NAD(+) diphosphatase</fullName>
        <ecNumber evidence="4">3.6.1.22</ecNumber>
    </recommendedName>
</protein>
<dbReference type="PROSITE" id="PS51462">
    <property type="entry name" value="NUDIX"/>
    <property type="match status" value="1"/>
</dbReference>
<sequence>MSLKPPIPFASAPFERAAHHRTDTDWLKAAKSNPTSLFMLMYKGKVLCEENGVSLEDVIPGQAISQTPRLIAWLTSDQLPIHEPSQSIFLSEDNGIARFSINLPAEFELENSALSQHVLGDVRAIAGGISPEDAQFAATSAAIFNWHRRHSFCANCGHATHITEAGWKRTCPSCEAEHFPRIDPVAIMLAVKGDKCLMGRQAHWAEGMYSCLAGFVEPGETIEQAGARELFEEAGVKATGRIEYLCGQPWPFPTNLMIGMIMEVENETLIVDKNELETARWFDRAEAQQVLDGTHPTISAPASIAIAHYVLKAWLESDNWKN</sequence>
<comment type="similarity">
    <text evidence="3">Belongs to the Nudix hydrolase family. NudC subfamily.</text>
</comment>
<evidence type="ECO:0000256" key="4">
    <source>
        <dbReference type="ARBA" id="ARBA00012381"/>
    </source>
</evidence>
<dbReference type="EC" id="3.6.1.22" evidence="4"/>
<proteinExistence type="inferred from homology"/>
<feature type="domain" description="Nudix hydrolase" evidence="10">
    <location>
        <begin position="180"/>
        <end position="305"/>
    </location>
</feature>
<dbReference type="InterPro" id="IPR049734">
    <property type="entry name" value="NudC-like_C"/>
</dbReference>
<accession>A0ABW2IJK2</accession>
<reference evidence="12" key="1">
    <citation type="journal article" date="2019" name="Int. J. Syst. Evol. Microbiol.">
        <title>The Global Catalogue of Microorganisms (GCM) 10K type strain sequencing project: providing services to taxonomists for standard genome sequencing and annotation.</title>
        <authorList>
            <consortium name="The Broad Institute Genomics Platform"/>
            <consortium name="The Broad Institute Genome Sequencing Center for Infectious Disease"/>
            <person name="Wu L."/>
            <person name="Ma J."/>
        </authorList>
    </citation>
    <scope>NUCLEOTIDE SEQUENCE [LARGE SCALE GENOMIC DNA]</scope>
    <source>
        <strain evidence="12">CCUG 51308</strain>
    </source>
</reference>
<comment type="catalytic activity">
    <reaction evidence="9">
        <text>a 5'-end NAD(+)-phospho-ribonucleoside in mRNA + H2O = a 5'-end phospho-adenosine-phospho-ribonucleoside in mRNA + beta-nicotinamide D-ribonucleotide + 2 H(+)</text>
        <dbReference type="Rhea" id="RHEA:60876"/>
        <dbReference type="Rhea" id="RHEA-COMP:15698"/>
        <dbReference type="Rhea" id="RHEA-COMP:15719"/>
        <dbReference type="ChEBI" id="CHEBI:14649"/>
        <dbReference type="ChEBI" id="CHEBI:15377"/>
        <dbReference type="ChEBI" id="CHEBI:15378"/>
        <dbReference type="ChEBI" id="CHEBI:144029"/>
        <dbReference type="ChEBI" id="CHEBI:144051"/>
    </reaction>
    <physiologicalReaction direction="left-to-right" evidence="9">
        <dbReference type="Rhea" id="RHEA:60877"/>
    </physiologicalReaction>
</comment>
<dbReference type="SUPFAM" id="SSF55811">
    <property type="entry name" value="Nudix"/>
    <property type="match status" value="1"/>
</dbReference>
<dbReference type="EMBL" id="JBHTBR010000002">
    <property type="protein sequence ID" value="MFC7291243.1"/>
    <property type="molecule type" value="Genomic_DNA"/>
</dbReference>
<dbReference type="GO" id="GO:0016787">
    <property type="term" value="F:hydrolase activity"/>
    <property type="evidence" value="ECO:0007669"/>
    <property type="project" value="UniProtKB-KW"/>
</dbReference>
<evidence type="ECO:0000313" key="12">
    <source>
        <dbReference type="Proteomes" id="UP001596492"/>
    </source>
</evidence>
<evidence type="ECO:0000256" key="9">
    <source>
        <dbReference type="ARBA" id="ARBA00023679"/>
    </source>
</evidence>
<dbReference type="CDD" id="cd03429">
    <property type="entry name" value="NUDIX_NADH_pyrophosphatase_Nudt13"/>
    <property type="match status" value="1"/>
</dbReference>
<dbReference type="PANTHER" id="PTHR42904:SF6">
    <property type="entry name" value="NAD-CAPPED RNA HYDROLASE NUDT12"/>
    <property type="match status" value="1"/>
</dbReference>
<dbReference type="Pfam" id="PF09297">
    <property type="entry name" value="Zn_ribbon_NUD"/>
    <property type="match status" value="1"/>
</dbReference>
<dbReference type="InterPro" id="IPR015797">
    <property type="entry name" value="NUDIX_hydrolase-like_dom_sf"/>
</dbReference>
<dbReference type="Gene3D" id="3.90.79.20">
    <property type="match status" value="1"/>
</dbReference>
<evidence type="ECO:0000313" key="11">
    <source>
        <dbReference type="EMBL" id="MFC7291243.1"/>
    </source>
</evidence>
<dbReference type="InterPro" id="IPR000086">
    <property type="entry name" value="NUDIX_hydrolase_dom"/>
</dbReference>
<evidence type="ECO:0000256" key="7">
    <source>
        <dbReference type="ARBA" id="ARBA00022842"/>
    </source>
</evidence>
<dbReference type="Pfam" id="PF00293">
    <property type="entry name" value="NUDIX"/>
    <property type="match status" value="1"/>
</dbReference>
<gene>
    <name evidence="11" type="primary">nudC</name>
    <name evidence="11" type="ORF">ACFQS8_06420</name>
</gene>
<dbReference type="Gene3D" id="3.90.79.10">
    <property type="entry name" value="Nucleoside Triphosphate Pyrophosphohydrolase"/>
    <property type="match status" value="1"/>
</dbReference>
<dbReference type="Proteomes" id="UP001596492">
    <property type="component" value="Unassembled WGS sequence"/>
</dbReference>
<dbReference type="PANTHER" id="PTHR42904">
    <property type="entry name" value="NUDIX HYDROLASE, NUDC SUBFAMILY"/>
    <property type="match status" value="1"/>
</dbReference>
<comment type="cofactor">
    <cofactor evidence="1">
        <name>Mg(2+)</name>
        <dbReference type="ChEBI" id="CHEBI:18420"/>
    </cofactor>
</comment>
<comment type="cofactor">
    <cofactor evidence="2">
        <name>Zn(2+)</name>
        <dbReference type="ChEBI" id="CHEBI:29105"/>
    </cofactor>
</comment>
<evidence type="ECO:0000256" key="6">
    <source>
        <dbReference type="ARBA" id="ARBA00022801"/>
    </source>
</evidence>
<evidence type="ECO:0000256" key="8">
    <source>
        <dbReference type="ARBA" id="ARBA00023027"/>
    </source>
</evidence>
<dbReference type="RefSeq" id="WP_382166436.1">
    <property type="nucleotide sequence ID" value="NZ_JBHTBR010000002.1"/>
</dbReference>
<dbReference type="InterPro" id="IPR050241">
    <property type="entry name" value="NAD-cap_RNA_hydrolase_NudC"/>
</dbReference>
<comment type="caution">
    <text evidence="11">The sequence shown here is derived from an EMBL/GenBank/DDBJ whole genome shotgun (WGS) entry which is preliminary data.</text>
</comment>
<evidence type="ECO:0000256" key="5">
    <source>
        <dbReference type="ARBA" id="ARBA00022723"/>
    </source>
</evidence>
<evidence type="ECO:0000259" key="10">
    <source>
        <dbReference type="PROSITE" id="PS51462"/>
    </source>
</evidence>
<keyword evidence="12" id="KW-1185">Reference proteome</keyword>
<dbReference type="InterPro" id="IPR015376">
    <property type="entry name" value="Znr_NADH_PPase"/>
</dbReference>
<evidence type="ECO:0000256" key="3">
    <source>
        <dbReference type="ARBA" id="ARBA00009595"/>
    </source>
</evidence>
<keyword evidence="8" id="KW-0520">NAD</keyword>
<evidence type="ECO:0000256" key="1">
    <source>
        <dbReference type="ARBA" id="ARBA00001946"/>
    </source>
</evidence>
<keyword evidence="7" id="KW-0460">Magnesium</keyword>